<gene>
    <name evidence="3" type="ORF">GCM10009681_37080</name>
</gene>
<proteinExistence type="inferred from homology"/>
<evidence type="ECO:0000313" key="4">
    <source>
        <dbReference type="Proteomes" id="UP001500655"/>
    </source>
</evidence>
<evidence type="ECO:0000256" key="1">
    <source>
        <dbReference type="ARBA" id="ARBA00008791"/>
    </source>
</evidence>
<dbReference type="Proteomes" id="UP001500655">
    <property type="component" value="Unassembled WGS sequence"/>
</dbReference>
<organism evidence="3 4">
    <name type="scientific">Luedemannella helvata</name>
    <dbReference type="NCBI Taxonomy" id="349315"/>
    <lineage>
        <taxon>Bacteria</taxon>
        <taxon>Bacillati</taxon>
        <taxon>Actinomycetota</taxon>
        <taxon>Actinomycetes</taxon>
        <taxon>Micromonosporales</taxon>
        <taxon>Micromonosporaceae</taxon>
        <taxon>Luedemannella</taxon>
    </lineage>
</organism>
<name>A0ABP4WTL4_9ACTN</name>
<sequence length="287" mass="30196">MAAPTSSRVILGFDGSLAATAAIDVGATLFPGAQAWIAHLWTPPFASEGMRRRLWRGTAHVNEFVEAIEREGQWEADRVAAVGTALARAAGWHAQPLVERSYGGEGLDLAQLATKLEPDVLLVGSRGLSGARAVLGSVSDMAVHYSPKPVVVSPYPLLMEEHAALSKGPVVIGWDGSAGARNALAAAERLFPSRELLVVSVGGGRAEEPDQGQHEVLTVATDRDHGMSARSVAEALAMCANERGAALIVVGSRGRSAVREILLGSVAIATLHRAFRPVMVVPRPESR</sequence>
<keyword evidence="4" id="KW-1185">Reference proteome</keyword>
<feature type="domain" description="UspA" evidence="2">
    <location>
        <begin position="230"/>
        <end position="282"/>
    </location>
</feature>
<comment type="caution">
    <text evidence="3">The sequence shown here is derived from an EMBL/GenBank/DDBJ whole genome shotgun (WGS) entry which is preliminary data.</text>
</comment>
<protein>
    <submittedName>
        <fullName evidence="3">Universal stress protein</fullName>
    </submittedName>
</protein>
<evidence type="ECO:0000259" key="2">
    <source>
        <dbReference type="Pfam" id="PF00582"/>
    </source>
</evidence>
<dbReference type="InterPro" id="IPR006015">
    <property type="entry name" value="Universal_stress_UspA"/>
</dbReference>
<evidence type="ECO:0000313" key="3">
    <source>
        <dbReference type="EMBL" id="GAA1762571.1"/>
    </source>
</evidence>
<reference evidence="4" key="1">
    <citation type="journal article" date="2019" name="Int. J. Syst. Evol. Microbiol.">
        <title>The Global Catalogue of Microorganisms (GCM) 10K type strain sequencing project: providing services to taxonomists for standard genome sequencing and annotation.</title>
        <authorList>
            <consortium name="The Broad Institute Genomics Platform"/>
            <consortium name="The Broad Institute Genome Sequencing Center for Infectious Disease"/>
            <person name="Wu L."/>
            <person name="Ma J."/>
        </authorList>
    </citation>
    <scope>NUCLEOTIDE SEQUENCE [LARGE SCALE GENOMIC DNA]</scope>
    <source>
        <strain evidence="4">JCM 13249</strain>
    </source>
</reference>
<dbReference type="Gene3D" id="3.40.50.620">
    <property type="entry name" value="HUPs"/>
    <property type="match status" value="2"/>
</dbReference>
<feature type="domain" description="UspA" evidence="2">
    <location>
        <begin position="8"/>
        <end position="153"/>
    </location>
</feature>
<comment type="similarity">
    <text evidence="1">Belongs to the universal stress protein A family.</text>
</comment>
<dbReference type="SUPFAM" id="SSF52402">
    <property type="entry name" value="Adenine nucleotide alpha hydrolases-like"/>
    <property type="match status" value="2"/>
</dbReference>
<dbReference type="InterPro" id="IPR006016">
    <property type="entry name" value="UspA"/>
</dbReference>
<dbReference type="RefSeq" id="WP_344083266.1">
    <property type="nucleotide sequence ID" value="NZ_BAAALS010000018.1"/>
</dbReference>
<dbReference type="PRINTS" id="PR01438">
    <property type="entry name" value="UNVRSLSTRESS"/>
</dbReference>
<dbReference type="InterPro" id="IPR014729">
    <property type="entry name" value="Rossmann-like_a/b/a_fold"/>
</dbReference>
<dbReference type="PANTHER" id="PTHR46268">
    <property type="entry name" value="STRESS RESPONSE PROTEIN NHAX"/>
    <property type="match status" value="1"/>
</dbReference>
<dbReference type="PANTHER" id="PTHR46268:SF6">
    <property type="entry name" value="UNIVERSAL STRESS PROTEIN UP12"/>
    <property type="match status" value="1"/>
</dbReference>
<dbReference type="Pfam" id="PF00582">
    <property type="entry name" value="Usp"/>
    <property type="match status" value="2"/>
</dbReference>
<accession>A0ABP4WTL4</accession>
<dbReference type="EMBL" id="BAAALS010000018">
    <property type="protein sequence ID" value="GAA1762571.1"/>
    <property type="molecule type" value="Genomic_DNA"/>
</dbReference>